<evidence type="ECO:0000256" key="3">
    <source>
        <dbReference type="ARBA" id="ARBA00023163"/>
    </source>
</evidence>
<dbReference type="PANTHER" id="PTHR46796">
    <property type="entry name" value="HTH-TYPE TRANSCRIPTIONAL ACTIVATOR RHAS-RELATED"/>
    <property type="match status" value="1"/>
</dbReference>
<dbReference type="Pfam" id="PF12833">
    <property type="entry name" value="HTH_18"/>
    <property type="match status" value="1"/>
</dbReference>
<dbReference type="Proteomes" id="UP001589647">
    <property type="component" value="Unassembled WGS sequence"/>
</dbReference>
<evidence type="ECO:0000256" key="1">
    <source>
        <dbReference type="ARBA" id="ARBA00023015"/>
    </source>
</evidence>
<accession>A0ABV5IJF2</accession>
<proteinExistence type="predicted"/>
<dbReference type="SMART" id="SM00342">
    <property type="entry name" value="HTH_ARAC"/>
    <property type="match status" value="1"/>
</dbReference>
<dbReference type="RefSeq" id="WP_189648754.1">
    <property type="nucleotide sequence ID" value="NZ_BMRC01000008.1"/>
</dbReference>
<feature type="domain" description="HTH araC/xylS-type" evidence="4">
    <location>
        <begin position="134"/>
        <end position="231"/>
    </location>
</feature>
<keyword evidence="6" id="KW-1185">Reference proteome</keyword>
<comment type="caution">
    <text evidence="5">The sequence shown here is derived from an EMBL/GenBank/DDBJ whole genome shotgun (WGS) entry which is preliminary data.</text>
</comment>
<dbReference type="InterPro" id="IPR046532">
    <property type="entry name" value="DUF6597"/>
</dbReference>
<dbReference type="EMBL" id="JBHMEI010000016">
    <property type="protein sequence ID" value="MFB9203864.1"/>
    <property type="molecule type" value="Genomic_DNA"/>
</dbReference>
<protein>
    <submittedName>
        <fullName evidence="5">DUF6597 domain-containing transcriptional factor</fullName>
    </submittedName>
</protein>
<keyword evidence="3" id="KW-0804">Transcription</keyword>
<reference evidence="5 6" key="1">
    <citation type="submission" date="2024-09" db="EMBL/GenBank/DDBJ databases">
        <authorList>
            <person name="Sun Q."/>
            <person name="Mori K."/>
        </authorList>
    </citation>
    <scope>NUCLEOTIDE SEQUENCE [LARGE SCALE GENOMIC DNA]</scope>
    <source>
        <strain evidence="5 6">CCM 3426</strain>
    </source>
</reference>
<keyword evidence="1" id="KW-0805">Transcription regulation</keyword>
<gene>
    <name evidence="5" type="ORF">ACFFV7_21920</name>
</gene>
<dbReference type="Gene3D" id="1.10.10.60">
    <property type="entry name" value="Homeodomain-like"/>
    <property type="match status" value="1"/>
</dbReference>
<dbReference type="InterPro" id="IPR018060">
    <property type="entry name" value="HTH_AraC"/>
</dbReference>
<sequence length="236" mass="25037">MYAERHPGPDLVDRIACVWHQVSEGDTTQLVVPDACVDLVWGPGGLFVAGPDTGPEPVPMAAGDSFVGIRFRPGAAGAVFGVPIHELRDRRVPLTALPALAALTAPALDEAPSDRLAVMRAAVLARLREAPGPDPAAPAIAGALRMGRSVRDVAWTLGLSERQLHRRSVASFGYSPKTLQRITRFQRALTLARTGLPPADVAARAGYADQAHLSHDVKRLSGVTLGRLLSPVRHLA</sequence>
<organism evidence="5 6">
    <name type="scientific">Nonomuraea spiralis</name>
    <dbReference type="NCBI Taxonomy" id="46182"/>
    <lineage>
        <taxon>Bacteria</taxon>
        <taxon>Bacillati</taxon>
        <taxon>Actinomycetota</taxon>
        <taxon>Actinomycetes</taxon>
        <taxon>Streptosporangiales</taxon>
        <taxon>Streptosporangiaceae</taxon>
        <taxon>Nonomuraea</taxon>
    </lineage>
</organism>
<dbReference type="Pfam" id="PF20240">
    <property type="entry name" value="DUF6597"/>
    <property type="match status" value="1"/>
</dbReference>
<name>A0ABV5IJF2_9ACTN</name>
<evidence type="ECO:0000256" key="2">
    <source>
        <dbReference type="ARBA" id="ARBA00023125"/>
    </source>
</evidence>
<evidence type="ECO:0000313" key="5">
    <source>
        <dbReference type="EMBL" id="MFB9203864.1"/>
    </source>
</evidence>
<evidence type="ECO:0000259" key="4">
    <source>
        <dbReference type="PROSITE" id="PS01124"/>
    </source>
</evidence>
<keyword evidence="2" id="KW-0238">DNA-binding</keyword>
<dbReference type="PROSITE" id="PS01124">
    <property type="entry name" value="HTH_ARAC_FAMILY_2"/>
    <property type="match status" value="1"/>
</dbReference>
<dbReference type="InterPro" id="IPR050204">
    <property type="entry name" value="AraC_XylS_family_regulators"/>
</dbReference>
<dbReference type="PANTHER" id="PTHR46796:SF15">
    <property type="entry name" value="BLL1074 PROTEIN"/>
    <property type="match status" value="1"/>
</dbReference>
<evidence type="ECO:0000313" key="6">
    <source>
        <dbReference type="Proteomes" id="UP001589647"/>
    </source>
</evidence>